<dbReference type="EMBL" id="AYCK01023389">
    <property type="status" value="NOT_ANNOTATED_CDS"/>
    <property type="molecule type" value="Genomic_DNA"/>
</dbReference>
<accession>A0A087XC16</accession>
<dbReference type="EMBL" id="AYCK01023388">
    <property type="status" value="NOT_ANNOTATED_CDS"/>
    <property type="molecule type" value="Genomic_DNA"/>
</dbReference>
<dbReference type="InterPro" id="IPR055486">
    <property type="entry name" value="CUL7/CUL9_N"/>
</dbReference>
<dbReference type="Pfam" id="PF23168">
    <property type="entry name" value="CUL7_CUL9_N"/>
    <property type="match status" value="1"/>
</dbReference>
<feature type="transmembrane region" description="Helical" evidence="13">
    <location>
        <begin position="786"/>
        <end position="808"/>
    </location>
</feature>
<evidence type="ECO:0000259" key="15">
    <source>
        <dbReference type="PROSITE" id="PS50089"/>
    </source>
</evidence>
<dbReference type="Ensembl" id="ENSPFOT00000003325.2">
    <property type="protein sequence ID" value="ENSPFOP00000003319.1"/>
    <property type="gene ID" value="ENSPFOG00000003358.2"/>
</dbReference>
<dbReference type="InterPro" id="IPR019559">
    <property type="entry name" value="Cullin_neddylation_domain"/>
</dbReference>
<keyword evidence="13" id="KW-0472">Membrane</keyword>
<keyword evidence="5" id="KW-0677">Repeat</keyword>
<organism evidence="17 18">
    <name type="scientific">Poecilia formosa</name>
    <name type="common">Amazon molly</name>
    <name type="synonym">Limia formosa</name>
    <dbReference type="NCBI Taxonomy" id="48698"/>
    <lineage>
        <taxon>Eukaryota</taxon>
        <taxon>Metazoa</taxon>
        <taxon>Chordata</taxon>
        <taxon>Craniata</taxon>
        <taxon>Vertebrata</taxon>
        <taxon>Euteleostomi</taxon>
        <taxon>Actinopterygii</taxon>
        <taxon>Neopterygii</taxon>
        <taxon>Teleostei</taxon>
        <taxon>Neoteleostei</taxon>
        <taxon>Acanthomorphata</taxon>
        <taxon>Ovalentaria</taxon>
        <taxon>Atherinomorphae</taxon>
        <taxon>Cyprinodontiformes</taxon>
        <taxon>Poeciliidae</taxon>
        <taxon>Poeciliinae</taxon>
        <taxon>Poecilia</taxon>
    </lineage>
</organism>
<feature type="compositionally biased region" description="Low complexity" evidence="12">
    <location>
        <begin position="1377"/>
        <end position="1393"/>
    </location>
</feature>
<evidence type="ECO:0000256" key="8">
    <source>
        <dbReference type="ARBA" id="ARBA00022833"/>
    </source>
</evidence>
<evidence type="ECO:0000256" key="6">
    <source>
        <dbReference type="ARBA" id="ARBA00022771"/>
    </source>
</evidence>
<keyword evidence="13" id="KW-1133">Transmembrane helix</keyword>
<dbReference type="PROSITE" id="PS50069">
    <property type="entry name" value="CULLIN_2"/>
    <property type="match status" value="1"/>
</dbReference>
<evidence type="ECO:0000313" key="18">
    <source>
        <dbReference type="Proteomes" id="UP000028760"/>
    </source>
</evidence>
<evidence type="ECO:0000256" key="5">
    <source>
        <dbReference type="ARBA" id="ARBA00022737"/>
    </source>
</evidence>
<dbReference type="InterPro" id="IPR036317">
    <property type="entry name" value="Cullin_homology_sf"/>
</dbReference>
<feature type="compositionally biased region" description="Low complexity" evidence="12">
    <location>
        <begin position="359"/>
        <end position="372"/>
    </location>
</feature>
<keyword evidence="9" id="KW-0832">Ubl conjugation</keyword>
<dbReference type="SUPFAM" id="SSF63748">
    <property type="entry name" value="Tudor/PWWP/MBT"/>
    <property type="match status" value="1"/>
</dbReference>
<feature type="region of interest" description="Disordered" evidence="12">
    <location>
        <begin position="315"/>
        <end position="335"/>
    </location>
</feature>
<dbReference type="Gene3D" id="1.20.120.1750">
    <property type="match status" value="1"/>
</dbReference>
<keyword evidence="6 10" id="KW-0863">Zinc-finger</keyword>
<keyword evidence="18" id="KW-1185">Reference proteome</keyword>
<dbReference type="Pfam" id="PF11515">
    <property type="entry name" value="Cul7"/>
    <property type="match status" value="1"/>
</dbReference>
<dbReference type="GO" id="GO:0006511">
    <property type="term" value="P:ubiquitin-dependent protein catabolic process"/>
    <property type="evidence" value="ECO:0007669"/>
    <property type="project" value="InterPro"/>
</dbReference>
<dbReference type="InterPro" id="IPR047560">
    <property type="entry name" value="Rcat_RBR_CUL9"/>
</dbReference>
<dbReference type="InterPro" id="IPR036388">
    <property type="entry name" value="WH-like_DNA-bd_sf"/>
</dbReference>
<dbReference type="Pfam" id="PF22191">
    <property type="entry name" value="IBR_1"/>
    <property type="match status" value="1"/>
</dbReference>
<proteinExistence type="inferred from homology"/>
<comment type="similarity">
    <text evidence="11">Belongs to the cullin family.</text>
</comment>
<evidence type="ECO:0000259" key="16">
    <source>
        <dbReference type="PROSITE" id="PS51873"/>
    </source>
</evidence>
<feature type="domain" description="Cullin family profile" evidence="14">
    <location>
        <begin position="1474"/>
        <end position="1724"/>
    </location>
</feature>
<keyword evidence="8" id="KW-0862">Zinc</keyword>
<dbReference type="InterPro" id="IPR044066">
    <property type="entry name" value="TRIAD_supradom"/>
</dbReference>
<dbReference type="Proteomes" id="UP000028760">
    <property type="component" value="Unassembled WGS sequence"/>
</dbReference>
<evidence type="ECO:0000256" key="3">
    <source>
        <dbReference type="ARBA" id="ARBA00022679"/>
    </source>
</evidence>
<dbReference type="InterPro" id="IPR002867">
    <property type="entry name" value="IBR_dom"/>
</dbReference>
<dbReference type="PROSITE" id="PS50089">
    <property type="entry name" value="ZF_RING_2"/>
    <property type="match status" value="1"/>
</dbReference>
<evidence type="ECO:0000256" key="12">
    <source>
        <dbReference type="SAM" id="MobiDB-lite"/>
    </source>
</evidence>
<dbReference type="CDD" id="cd20347">
    <property type="entry name" value="BRcat_RBR_CUL9"/>
    <property type="match status" value="1"/>
</dbReference>
<dbReference type="Pfam" id="PF10557">
    <property type="entry name" value="Cullin_Nedd8"/>
    <property type="match status" value="1"/>
</dbReference>
<feature type="compositionally biased region" description="Polar residues" evidence="12">
    <location>
        <begin position="2353"/>
        <end position="2372"/>
    </location>
</feature>
<dbReference type="EMBL" id="AYCK01023390">
    <property type="status" value="NOT_ANNOTATED_CDS"/>
    <property type="molecule type" value="Genomic_DNA"/>
</dbReference>
<dbReference type="PANTHER" id="PTHR22771">
    <property type="entry name" value="CULLIN AND GALACTOSE-BINDING DOMAIN-CONTAINING"/>
    <property type="match status" value="1"/>
</dbReference>
<feature type="domain" description="RING-type" evidence="15">
    <location>
        <begin position="2154"/>
        <end position="2197"/>
    </location>
</feature>
<keyword evidence="13" id="KW-0812">Transmembrane</keyword>
<dbReference type="InterPro" id="IPR021097">
    <property type="entry name" value="CPH_domain"/>
</dbReference>
<dbReference type="GO" id="GO:0008270">
    <property type="term" value="F:zinc ion binding"/>
    <property type="evidence" value="ECO:0007669"/>
    <property type="project" value="UniProtKB-KW"/>
</dbReference>
<dbReference type="InterPro" id="IPR001841">
    <property type="entry name" value="Znf_RING"/>
</dbReference>
<dbReference type="Gene3D" id="3.30.40.10">
    <property type="entry name" value="Zinc/RING finger domain, C3HC4 (zinc finger)"/>
    <property type="match status" value="1"/>
</dbReference>
<dbReference type="Pfam" id="PF26557">
    <property type="entry name" value="Cullin_AB"/>
    <property type="match status" value="1"/>
</dbReference>
<comment type="pathway">
    <text evidence="1">Protein modification; protein ubiquitination.</text>
</comment>
<evidence type="ECO:0000259" key="14">
    <source>
        <dbReference type="PROSITE" id="PS50069"/>
    </source>
</evidence>
<evidence type="ECO:0000313" key="17">
    <source>
        <dbReference type="Ensembl" id="ENSPFOP00000003319.1"/>
    </source>
</evidence>
<dbReference type="InterPro" id="IPR036390">
    <property type="entry name" value="WH_DNA-bd_sf"/>
</dbReference>
<dbReference type="SUPFAM" id="SSF57850">
    <property type="entry name" value="RING/U-box"/>
    <property type="match status" value="2"/>
</dbReference>
<keyword evidence="2" id="KW-1017">Isopeptide bond</keyword>
<dbReference type="InterPro" id="IPR014722">
    <property type="entry name" value="Rib_uL2_dom2"/>
</dbReference>
<dbReference type="UniPathway" id="UPA00143"/>
<evidence type="ECO:0000256" key="9">
    <source>
        <dbReference type="ARBA" id="ARBA00022843"/>
    </source>
</evidence>
<dbReference type="SMART" id="SM00884">
    <property type="entry name" value="Cullin_Nedd8"/>
    <property type="match status" value="1"/>
</dbReference>
<dbReference type="Gene3D" id="2.30.30.30">
    <property type="match status" value="1"/>
</dbReference>
<feature type="region of interest" description="Disordered" evidence="12">
    <location>
        <begin position="359"/>
        <end position="383"/>
    </location>
</feature>
<dbReference type="EMBL" id="AYCK01023391">
    <property type="status" value="NOT_ANNOTATED_CDS"/>
    <property type="molecule type" value="Genomic_DNA"/>
</dbReference>
<dbReference type="InterPro" id="IPR016158">
    <property type="entry name" value="Cullin_homology"/>
</dbReference>
<dbReference type="SUPFAM" id="SSF75632">
    <property type="entry name" value="Cullin homology domain"/>
    <property type="match status" value="1"/>
</dbReference>
<feature type="transmembrane region" description="Helical" evidence="13">
    <location>
        <begin position="760"/>
        <end position="780"/>
    </location>
</feature>
<sequence length="2391" mass="268812">TMVGERRNGNLLVQLGPSLQAYPEELIRQRRTHDGQTEYLIRWCLVTVDDGSRGGSGGSTSGEAKPENILMWMTMEDVFANCPTLLGKRKAEAQRPLQPQEKQLGDVTFDEVELSDMKQDVKNLVCRARKQMAKKSDFSINIMHTIHVLSAYASIGSLVGVFKETGALNLLMELLCNKETQTRRSAGKMLRALASHDAGSRAYVLLSLSQQDGIEQHMDFDNRFTLLELFAETTSSEEHGISFEGIHLPQIPGKLLFSLVKRYLCVTSLMDKLNTAEGSAHQTELLRLQKEFDFTMAMANLISELVRVMGWDRNRKPPDGSGRQPGGGVACSEERAEEVPRPILRSIFQPRFCTSSVSPAAGSPVSAPAATPTKKRGGNGFKARSDFSSRSAYVEYVQDSLKSGMAVRMLEDYEEVSAGDEGEFRYSNDGSPPVQVYWNSLSRTYWVHWHMVEILGSGSSSQSDRETQEKASTLTETLKLTAVSQTFFSKPPGGLYSLPYLTEALQAEPLLLSRAEWWEVLFFIKKLEPKQQQEVHSLLQQSLEDQEVQPDDASLIGLSVPGDVSKKLLHYLKQALPSWCLGDLLLLVELRHYLGVAQLFLGGSQQLAAQQLGLCLQGGDTLLHLLLHLQDRKLQLQPDSSKPFSGQRRMGHQSIIHKISSTWHLVCKPELSVEKQKFLLMPYKYETETWIISLYRPINSFTGQKLQRTNLVLYQILMSQIESVMESLNTTMTLTLTYIFILSTRCGLNKPMALHQYYFTFYLEIVSVYSCHTVSVLIIALKFPLISIILSWFIAMSTLVSFLLDLFYRLLTIINLHSSPAAPPNHHVSHHVLIFHCSASEFLCHNSHLVRRSVLCPASPVSGFCSMCGAGRLGSVSMGKRQTDINLLKQRKQFRAVLFYQPRFKPDRLQLRCLNERSLSWCHHVYQSDFLLSFHGSGQLSNGNKTLFNISCCFDVITELKKTSVQKYQTKHDLMLHNTVLPSYSKSKLALLLKVIFIIGYYETFLQDNWGSAKLVHVFLSLLKSGSSKNLVSILYNGILEVRLSKLVNHVKKILMVLRDSNYHRFNNTSLYLLLDFSEREDFILLCLSHNEETLSGSFGSDGSAVPVLIHSVCHTAAHCAATDTDSILTDIIQPGICVFLLTSASLRKVLVLRTVENRATARVRIVLGSFSSRNENLADLNISCVLFWSLLLNLVLISIIISINKCCIYMSVNISIYGALNPWGPDGAPYAIWIKQLLLRRYSCRISDPTGWGTDPICSSSELKAGQNENSLTPGAVWRLKEFVLFAEVLNRSKELKILKPFAFSFALISLVPMRPGSWHGSPCWMENTEWVVNLLTRHKRALLTKTKTLQISPRSIQQPCAVCLLDGKEGKNKDSPAASSSSSSSSSKPKVKSSSSIAGIALCWQGVVQRQVKKFLESSCSLPDFVERYRSLYLRLKNAMEELFGQQTAFVLALRHGFSAALLQLSILRAMHVSERFAQYIDQMIQASAAPSGGVETLERLQQFLEPMLFLSGLELANTFEHFYRYYLGDRLLAQGNVWLESAVIDQIGSCFPSRFPQQMLKNLRESVELQQEFHLYRLQQLDRHLQEQDQVMEDWVESEEEAEVQVLVLSPRCWAVSSGCFLDEPAKHFPAELCSYLNHFTQFYSHSQSMYSLSHSKPRRLQWTWLGHGELRLGGWTLHVSTLQMFILLHFNAQEEVRVQQLLQESGLSAAVLLHALQPLIADGGPLTCSSEEEPSTAVLQLNQQVASRSLQGVPASLQLLPRQTYLNVDEDAAGTLERKRNFIYCLIVHIMKQEKEMHIDNLVFKVMDSCQKQEAARSPGGGRFGCSTGDVLSCIMHVINKGCVRRNDDNPHIVEFVPEDPATPQKGHAQFSFGRAGSRKDSVADISLVPAPLRFEDGVLDSVLFSMGRTMTQEEVRQLMQRTVQQVSVTLSLDSDRAEHLLIHCRWNVDLLVQRYTDDPDALIMAAGLTCRNPQPPSPAPTCPVCLGPRGPDAEPVPTLSCMHYCCRSCWQEYLTARIEQNLVMNCNCPITDCQAQPTSQFFLGILTDRDTIAKYENALLRGYVECCSNLTWCTNPQGCDQILCKEAVGSMGTCSRCCWSSCFSCNFPEAHYPASCSHMSQWMDDGGFYEGMSMEAQSKHLAKLISKRCPSCQAQIEKNEGCLHMTCAKCNHGFCWRCLKPWKPTHKDYYNCSAMVSKAARQEKKFQDYNERCTFHHQAKDFAVGLESKVSSINEALQMKSLTFVIDACKVLAQARKVLAYSCVYSYYNQETEKMDVMEQQTEALDLHTNALQILLEETLLQCTDLASCVRLLKPEHLNTGLELIRRIQERLLAILQHSTQDFRVGYQTKSGQEPETTQASSLSNHTDTNKGSKSKSNRGSDSGDS</sequence>
<dbReference type="InterPro" id="IPR013083">
    <property type="entry name" value="Znf_RING/FYVE/PHD"/>
</dbReference>
<evidence type="ECO:0000256" key="4">
    <source>
        <dbReference type="ARBA" id="ARBA00022723"/>
    </source>
</evidence>
<dbReference type="PROSITE" id="PS00518">
    <property type="entry name" value="ZF_RING_1"/>
    <property type="match status" value="1"/>
</dbReference>
<dbReference type="InterPro" id="IPR047561">
    <property type="entry name" value="BRcat_RBR_CUL9"/>
</dbReference>
<dbReference type="Pfam" id="PF01485">
    <property type="entry name" value="IBR"/>
    <property type="match status" value="1"/>
</dbReference>
<dbReference type="PANTHER" id="PTHR22771:SF4">
    <property type="entry name" value="CULLIN 7-RELATED"/>
    <property type="match status" value="1"/>
</dbReference>
<dbReference type="CDD" id="cd20359">
    <property type="entry name" value="Rcat_RBR_CUL9"/>
    <property type="match status" value="1"/>
</dbReference>
<evidence type="ECO:0000256" key="11">
    <source>
        <dbReference type="PROSITE-ProRule" id="PRU00330"/>
    </source>
</evidence>
<dbReference type="SMART" id="SM00647">
    <property type="entry name" value="IBR"/>
    <property type="match status" value="2"/>
</dbReference>
<dbReference type="InterPro" id="IPR017907">
    <property type="entry name" value="Znf_RING_CS"/>
</dbReference>
<dbReference type="InterPro" id="IPR045093">
    <property type="entry name" value="Cullin"/>
</dbReference>
<evidence type="ECO:0000256" key="2">
    <source>
        <dbReference type="ARBA" id="ARBA00022499"/>
    </source>
</evidence>
<dbReference type="GO" id="GO:0016740">
    <property type="term" value="F:transferase activity"/>
    <property type="evidence" value="ECO:0007669"/>
    <property type="project" value="UniProtKB-KW"/>
</dbReference>
<reference evidence="18" key="1">
    <citation type="submission" date="2013-10" db="EMBL/GenBank/DDBJ databases">
        <authorList>
            <person name="Schartl M."/>
            <person name="Warren W."/>
        </authorList>
    </citation>
    <scope>NUCLEOTIDE SEQUENCE [LARGE SCALE GENOMIC DNA]</scope>
    <source>
        <strain evidence="18">female</strain>
    </source>
</reference>
<dbReference type="SUPFAM" id="SSF46785">
    <property type="entry name" value="Winged helix' DNA-binding domain"/>
    <property type="match status" value="1"/>
</dbReference>
<keyword evidence="3" id="KW-0808">Transferase</keyword>
<dbReference type="Gene3D" id="1.20.1310.10">
    <property type="entry name" value="Cullin Repeats"/>
    <property type="match status" value="1"/>
</dbReference>
<evidence type="ECO:0000256" key="1">
    <source>
        <dbReference type="ARBA" id="ARBA00004906"/>
    </source>
</evidence>
<dbReference type="PROSITE" id="PS51873">
    <property type="entry name" value="TRIAD"/>
    <property type="match status" value="1"/>
</dbReference>
<dbReference type="Gene3D" id="1.10.10.10">
    <property type="entry name" value="Winged helix-like DNA-binding domain superfamily/Winged helix DNA-binding domain"/>
    <property type="match status" value="1"/>
</dbReference>
<evidence type="ECO:0000256" key="13">
    <source>
        <dbReference type="SAM" id="Phobius"/>
    </source>
</evidence>
<reference evidence="17" key="2">
    <citation type="submission" date="2025-08" db="UniProtKB">
        <authorList>
            <consortium name="Ensembl"/>
        </authorList>
    </citation>
    <scope>IDENTIFICATION</scope>
</reference>
<dbReference type="GeneTree" id="ENSGT00940000153954"/>
<feature type="region of interest" description="Disordered" evidence="12">
    <location>
        <begin position="1371"/>
        <end position="1393"/>
    </location>
</feature>
<reference evidence="17" key="3">
    <citation type="submission" date="2025-09" db="UniProtKB">
        <authorList>
            <consortium name="Ensembl"/>
        </authorList>
    </citation>
    <scope>IDENTIFICATION</scope>
</reference>
<dbReference type="GO" id="GO:0031625">
    <property type="term" value="F:ubiquitin protein ligase binding"/>
    <property type="evidence" value="ECO:0007669"/>
    <property type="project" value="InterPro"/>
</dbReference>
<feature type="domain" description="RING-type" evidence="16">
    <location>
        <begin position="1983"/>
        <end position="2201"/>
    </location>
</feature>
<keyword evidence="4" id="KW-0479">Metal-binding</keyword>
<evidence type="ECO:0000256" key="10">
    <source>
        <dbReference type="PROSITE-ProRule" id="PRU00175"/>
    </source>
</evidence>
<keyword evidence="7" id="KW-0833">Ubl conjugation pathway</keyword>
<protein>
    <submittedName>
        <fullName evidence="17">Cullin 9</fullName>
    </submittedName>
</protein>
<name>A0A087XC16_POEFO</name>
<dbReference type="InterPro" id="IPR059120">
    <property type="entry name" value="Cullin-like_AB"/>
</dbReference>
<evidence type="ECO:0000256" key="7">
    <source>
        <dbReference type="ARBA" id="ARBA00022786"/>
    </source>
</evidence>
<dbReference type="Gene3D" id="3.30.230.130">
    <property type="entry name" value="Cullin, Chain C, Domain 2"/>
    <property type="match status" value="1"/>
</dbReference>
<feature type="region of interest" description="Disordered" evidence="12">
    <location>
        <begin position="2353"/>
        <end position="2391"/>
    </location>
</feature>
<dbReference type="GO" id="GO:0016567">
    <property type="term" value="P:protein ubiquitination"/>
    <property type="evidence" value="ECO:0007669"/>
    <property type="project" value="UniProtKB-UniPathway"/>
</dbReference>